<evidence type="ECO:0000259" key="7">
    <source>
        <dbReference type="Pfam" id="PF09851"/>
    </source>
</evidence>
<accession>A0A4P7GI84</accession>
<evidence type="ECO:0000256" key="2">
    <source>
        <dbReference type="ARBA" id="ARBA00022475"/>
    </source>
</evidence>
<evidence type="ECO:0000256" key="6">
    <source>
        <dbReference type="SAM" id="Phobius"/>
    </source>
</evidence>
<protein>
    <submittedName>
        <fullName evidence="9">SHOCT domain-containing protein</fullName>
    </submittedName>
</protein>
<feature type="domain" description="SHOCT" evidence="7">
    <location>
        <begin position="100"/>
        <end position="126"/>
    </location>
</feature>
<keyword evidence="4 6" id="KW-1133">Transmembrane helix</keyword>
<dbReference type="Proteomes" id="UP000294894">
    <property type="component" value="Chromosome"/>
</dbReference>
<evidence type="ECO:0000259" key="8">
    <source>
        <dbReference type="Pfam" id="PF13396"/>
    </source>
</evidence>
<dbReference type="AlphaFoldDB" id="A0A4P7GI84"/>
<gene>
    <name evidence="9" type="ORF">EXE57_03990</name>
</gene>
<proteinExistence type="predicted"/>
<organism evidence="9 10">
    <name type="scientific">Nocardioides euryhalodurans</name>
    <dbReference type="NCBI Taxonomy" id="2518370"/>
    <lineage>
        <taxon>Bacteria</taxon>
        <taxon>Bacillati</taxon>
        <taxon>Actinomycetota</taxon>
        <taxon>Actinomycetes</taxon>
        <taxon>Propionibacteriales</taxon>
        <taxon>Nocardioidaceae</taxon>
        <taxon>Nocardioides</taxon>
    </lineage>
</organism>
<dbReference type="Pfam" id="PF13396">
    <property type="entry name" value="PLDc_N"/>
    <property type="match status" value="1"/>
</dbReference>
<evidence type="ECO:0000256" key="1">
    <source>
        <dbReference type="ARBA" id="ARBA00004651"/>
    </source>
</evidence>
<evidence type="ECO:0000313" key="10">
    <source>
        <dbReference type="Proteomes" id="UP000294894"/>
    </source>
</evidence>
<dbReference type="OrthoDB" id="7596142at2"/>
<dbReference type="KEGG" id="noy:EXE57_03990"/>
<dbReference type="EMBL" id="CP038267">
    <property type="protein sequence ID" value="QBR91523.1"/>
    <property type="molecule type" value="Genomic_DNA"/>
</dbReference>
<keyword evidence="2" id="KW-1003">Cell membrane</keyword>
<dbReference type="InterPro" id="IPR018649">
    <property type="entry name" value="SHOCT"/>
</dbReference>
<evidence type="ECO:0000313" key="9">
    <source>
        <dbReference type="EMBL" id="QBR91523.1"/>
    </source>
</evidence>
<evidence type="ECO:0000256" key="3">
    <source>
        <dbReference type="ARBA" id="ARBA00022692"/>
    </source>
</evidence>
<evidence type="ECO:0000256" key="4">
    <source>
        <dbReference type="ARBA" id="ARBA00022989"/>
    </source>
</evidence>
<feature type="transmembrane region" description="Helical" evidence="6">
    <location>
        <begin position="7"/>
        <end position="27"/>
    </location>
</feature>
<comment type="subcellular location">
    <subcellularLocation>
        <location evidence="1">Cell membrane</location>
        <topology evidence="1">Multi-pass membrane protein</topology>
    </subcellularLocation>
</comment>
<evidence type="ECO:0000256" key="5">
    <source>
        <dbReference type="ARBA" id="ARBA00023136"/>
    </source>
</evidence>
<name>A0A4P7GI84_9ACTN</name>
<reference evidence="9 10" key="1">
    <citation type="submission" date="2019-03" db="EMBL/GenBank/DDBJ databases">
        <title>Three New Species of Nocardioides, Nocardioides euryhalodurans sp. nov., Nocardioides seonyuensis sp. nov. and Nocardioides eburneoflavus sp. nov., Iolated from Soil.</title>
        <authorList>
            <person name="Roh S.G."/>
            <person name="Lee C."/>
            <person name="Kim M.-K."/>
            <person name="Kim S.B."/>
        </authorList>
    </citation>
    <scope>NUCLEOTIDE SEQUENCE [LARGE SCALE GENOMIC DNA]</scope>
    <source>
        <strain evidence="9 10">MMS17-SY117</strain>
    </source>
</reference>
<feature type="transmembrane region" description="Helical" evidence="6">
    <location>
        <begin position="42"/>
        <end position="61"/>
    </location>
</feature>
<keyword evidence="5 6" id="KW-0472">Membrane</keyword>
<dbReference type="Pfam" id="PF09851">
    <property type="entry name" value="SHOCT"/>
    <property type="match status" value="1"/>
</dbReference>
<keyword evidence="10" id="KW-1185">Reference proteome</keyword>
<keyword evidence="3 6" id="KW-0812">Transmembrane</keyword>
<sequence>MSFWDVLWFILISYVFIAYLMLLFHIITDIFRDKELSGWGKAGWSIFLVLLPLLASLIYLISRGASMARRQQEWVDRQIAAQDDRIRAVAGTSGGGAASQVAEAKALLDSGAITQAEYETLKQKALA</sequence>
<feature type="domain" description="Cardiolipin synthase N-terminal" evidence="8">
    <location>
        <begin position="17"/>
        <end position="63"/>
    </location>
</feature>
<dbReference type="InterPro" id="IPR027379">
    <property type="entry name" value="CLS_N"/>
</dbReference>
<dbReference type="RefSeq" id="WP_135074224.1">
    <property type="nucleotide sequence ID" value="NZ_CP038267.1"/>
</dbReference>